<dbReference type="PANTHER" id="PTHR19847:SF7">
    <property type="entry name" value="DDB1- AND CUL4-ASSOCIATED FACTOR 11"/>
    <property type="match status" value="1"/>
</dbReference>
<dbReference type="GO" id="GO:0080008">
    <property type="term" value="C:Cul4-RING E3 ubiquitin ligase complex"/>
    <property type="evidence" value="ECO:0007669"/>
    <property type="project" value="TreeGrafter"/>
</dbReference>
<proteinExistence type="predicted"/>
<evidence type="ECO:0000313" key="2">
    <source>
        <dbReference type="Proteomes" id="UP000276991"/>
    </source>
</evidence>
<dbReference type="EMBL" id="UPTC01002250">
    <property type="protein sequence ID" value="VBB33250.1"/>
    <property type="molecule type" value="Genomic_DNA"/>
</dbReference>
<dbReference type="STRING" id="6277.A0A498SWN8"/>
<dbReference type="OrthoDB" id="5792874at2759"/>
<dbReference type="Pfam" id="PF00400">
    <property type="entry name" value="WD40"/>
    <property type="match status" value="1"/>
</dbReference>
<dbReference type="GO" id="GO:0043161">
    <property type="term" value="P:proteasome-mediated ubiquitin-dependent protein catabolic process"/>
    <property type="evidence" value="ECO:0007669"/>
    <property type="project" value="TreeGrafter"/>
</dbReference>
<dbReference type="InterPro" id="IPR036322">
    <property type="entry name" value="WD40_repeat_dom_sf"/>
</dbReference>
<reference evidence="1 2" key="1">
    <citation type="submission" date="2018-08" db="EMBL/GenBank/DDBJ databases">
        <authorList>
            <person name="Laetsch R D."/>
            <person name="Stevens L."/>
            <person name="Kumar S."/>
            <person name="Blaxter L. M."/>
        </authorList>
    </citation>
    <scope>NUCLEOTIDE SEQUENCE [LARGE SCALE GENOMIC DNA]</scope>
</reference>
<dbReference type="InterPro" id="IPR051859">
    <property type="entry name" value="DCAF"/>
</dbReference>
<dbReference type="AlphaFoldDB" id="A0A498SWN8"/>
<dbReference type="SMART" id="SM00320">
    <property type="entry name" value="WD40"/>
    <property type="match status" value="2"/>
</dbReference>
<dbReference type="SUPFAM" id="SSF50978">
    <property type="entry name" value="WD40 repeat-like"/>
    <property type="match status" value="1"/>
</dbReference>
<evidence type="ECO:0000313" key="1">
    <source>
        <dbReference type="EMBL" id="VBB33250.1"/>
    </source>
</evidence>
<dbReference type="Proteomes" id="UP000276991">
    <property type="component" value="Unassembled WGS sequence"/>
</dbReference>
<organism evidence="1 2">
    <name type="scientific">Acanthocheilonema viteae</name>
    <name type="common">Filarial nematode worm</name>
    <name type="synonym">Dipetalonema viteae</name>
    <dbReference type="NCBI Taxonomy" id="6277"/>
    <lineage>
        <taxon>Eukaryota</taxon>
        <taxon>Metazoa</taxon>
        <taxon>Ecdysozoa</taxon>
        <taxon>Nematoda</taxon>
        <taxon>Chromadorea</taxon>
        <taxon>Rhabditida</taxon>
        <taxon>Spirurina</taxon>
        <taxon>Spiruromorpha</taxon>
        <taxon>Filarioidea</taxon>
        <taxon>Onchocercidae</taxon>
        <taxon>Acanthocheilonema</taxon>
    </lineage>
</organism>
<dbReference type="InterPro" id="IPR015943">
    <property type="entry name" value="WD40/YVTN_repeat-like_dom_sf"/>
</dbReference>
<keyword evidence="2" id="KW-1185">Reference proteome</keyword>
<sequence>MSDRNTIPIMLDLRRWTATLSGASLPKISIRSMLKNREIGRRGGPTNRRLSFMPNTSNASDWPISYQTSSTSNTFNAFTLSEKANLVNRFLPNKWIDIDRLDSTLFRCIHLPEEKLVCIGQEKNLRLYVRRPPYYQFVYETHIPDDGFITDLACSTKCDQLAYVTSNACVFYCSLNQIDEGILRWNRFQPEQETLSRRREEYFSISYTMDDQYFVIGKTDGNIIIVGTDESTYYSFVAHDNDIKAICCSKANPSIFYSGCNDGFCKMWDYRTSNKCIPLATSSGNNYAITHIDSDSYDRYIVTTSGGVKFDIWDVRRFSENISFNVQQRKKTNLLEEISYFDRAMTAEKDNLSAVFWQAKFSPRNTGHRYVYCGSNIGRISFFDIITGEVVREFTKDYREVYDCSWHPNQNEIIQNWLWIAFR</sequence>
<gene>
    <name evidence="1" type="ORF">NAV_LOCUS8041</name>
</gene>
<dbReference type="InterPro" id="IPR001680">
    <property type="entry name" value="WD40_rpt"/>
</dbReference>
<dbReference type="Gene3D" id="2.130.10.10">
    <property type="entry name" value="YVTN repeat-like/Quinoprotein amine dehydrogenase"/>
    <property type="match status" value="1"/>
</dbReference>
<name>A0A498SWN8_ACAVI</name>
<protein>
    <submittedName>
        <fullName evidence="1">Uncharacterized protein</fullName>
    </submittedName>
</protein>
<accession>A0A498SWN8</accession>
<dbReference type="PANTHER" id="PTHR19847">
    <property type="entry name" value="DDB1- AND CUL4-ASSOCIATED FACTOR 11"/>
    <property type="match status" value="1"/>
</dbReference>